<dbReference type="EC" id="1.14.-.-" evidence="3"/>
<protein>
    <submittedName>
        <fullName evidence="3">Putative cytochrome P450</fullName>
        <ecNumber evidence="3">1.14.-.-</ecNumber>
    </submittedName>
</protein>
<reference evidence="4" key="1">
    <citation type="journal article" date="2014" name="Genome Announc.">
        <title>Genome Sequence of Arthrobacter siccitolerans 4J27, a Xeroprotectant-Producing Desiccation-Tolerant Microorganism.</title>
        <authorList>
            <person name="Manzanera M."/>
            <person name="Santa-Cruz-Calvo L."/>
            <person name="Vilchez J.I."/>
            <person name="Garcia-Fontana C."/>
            <person name="Silva-Castro G.A."/>
            <person name="Calvo C."/>
            <person name="Gonzalez-Lopez J."/>
        </authorList>
    </citation>
    <scope>NUCLEOTIDE SEQUENCE [LARGE SCALE GENOMIC DNA]</scope>
    <source>
        <strain evidence="4">4J27</strain>
    </source>
</reference>
<comment type="similarity">
    <text evidence="1 2">Belongs to the cytochrome P450 family.</text>
</comment>
<dbReference type="PANTHER" id="PTHR46696">
    <property type="entry name" value="P450, PUTATIVE (EUROFUNG)-RELATED"/>
    <property type="match status" value="1"/>
</dbReference>
<evidence type="ECO:0000313" key="4">
    <source>
        <dbReference type="Proteomes" id="UP000035722"/>
    </source>
</evidence>
<keyword evidence="4" id="KW-1185">Reference proteome</keyword>
<dbReference type="Pfam" id="PF00067">
    <property type="entry name" value="p450"/>
    <property type="match status" value="1"/>
</dbReference>
<evidence type="ECO:0000256" key="1">
    <source>
        <dbReference type="ARBA" id="ARBA00010617"/>
    </source>
</evidence>
<dbReference type="GO" id="GO:0005506">
    <property type="term" value="F:iron ion binding"/>
    <property type="evidence" value="ECO:0007669"/>
    <property type="project" value="InterPro"/>
</dbReference>
<keyword evidence="2" id="KW-0349">Heme</keyword>
<gene>
    <name evidence="3" type="ORF">ARTSIC4J27_91</name>
</gene>
<dbReference type="GO" id="GO:0020037">
    <property type="term" value="F:heme binding"/>
    <property type="evidence" value="ECO:0007669"/>
    <property type="project" value="InterPro"/>
</dbReference>
<dbReference type="Proteomes" id="UP000035722">
    <property type="component" value="Unassembled WGS sequence"/>
</dbReference>
<dbReference type="SUPFAM" id="SSF48264">
    <property type="entry name" value="Cytochrome P450"/>
    <property type="match status" value="1"/>
</dbReference>
<dbReference type="AlphaFoldDB" id="A0A024GX04"/>
<dbReference type="GO" id="GO:0004497">
    <property type="term" value="F:monooxygenase activity"/>
    <property type="evidence" value="ECO:0007669"/>
    <property type="project" value="UniProtKB-KW"/>
</dbReference>
<evidence type="ECO:0000256" key="2">
    <source>
        <dbReference type="RuleBase" id="RU000461"/>
    </source>
</evidence>
<dbReference type="GO" id="GO:0016705">
    <property type="term" value="F:oxidoreductase activity, acting on paired donors, with incorporation or reduction of molecular oxygen"/>
    <property type="evidence" value="ECO:0007669"/>
    <property type="project" value="InterPro"/>
</dbReference>
<dbReference type="PANTHER" id="PTHR46696:SF1">
    <property type="entry name" value="CYTOCHROME P450 YJIB-RELATED"/>
    <property type="match status" value="1"/>
</dbReference>
<dbReference type="EMBL" id="CAQI01000025">
    <property type="protein sequence ID" value="CCQ44167.1"/>
    <property type="molecule type" value="Genomic_DNA"/>
</dbReference>
<dbReference type="InterPro" id="IPR017972">
    <property type="entry name" value="Cyt_P450_CS"/>
</dbReference>
<dbReference type="InterPro" id="IPR036396">
    <property type="entry name" value="Cyt_P450_sf"/>
</dbReference>
<organism evidence="3 4">
    <name type="scientific">Pseudarthrobacter siccitolerans</name>
    <dbReference type="NCBI Taxonomy" id="861266"/>
    <lineage>
        <taxon>Bacteria</taxon>
        <taxon>Bacillati</taxon>
        <taxon>Actinomycetota</taxon>
        <taxon>Actinomycetes</taxon>
        <taxon>Micrococcales</taxon>
        <taxon>Micrococcaceae</taxon>
        <taxon>Pseudarthrobacter</taxon>
    </lineage>
</organism>
<dbReference type="Gene3D" id="1.10.630.10">
    <property type="entry name" value="Cytochrome P450"/>
    <property type="match status" value="1"/>
</dbReference>
<keyword evidence="2" id="KW-0479">Metal-binding</keyword>
<keyword evidence="2" id="KW-0503">Monooxygenase</keyword>
<dbReference type="STRING" id="861266.ARTSIC4J27_91"/>
<evidence type="ECO:0000313" key="3">
    <source>
        <dbReference type="EMBL" id="CCQ44167.1"/>
    </source>
</evidence>
<name>A0A024GX04_9MICC</name>
<dbReference type="InterPro" id="IPR001128">
    <property type="entry name" value="Cyt_P450"/>
</dbReference>
<accession>A0A024GX04</accession>
<dbReference type="PROSITE" id="PS00086">
    <property type="entry name" value="CYTOCHROME_P450"/>
    <property type="match status" value="1"/>
</dbReference>
<sequence>MSIDPYSDASTSDHVAAHDELREAGEVVYLEKYGVYATGRFDIVDRLFREWQTFEVGSGIGLVNIRRGPDPQEPLGILEADPPRHDSIRRAASTVIGPRKLRALRPVWMAEANTLIDGLAGRDRIDGVSDISHVFPQRVFLEALGIRNHEQVDLALFGAYLFNLSGPPNELSHHMEDRIPPIWEWIAENTRREALVPGRIASDVWEARDRGEITDQQASDIVFALLAAGVDTTVNGISAVIASLARHPDQYRRLREDPALARIAFDEAVRLESPITAMFRAATTDVELGGVTIPAGEKIFLSILGANRDPRRWDRPTEFDLDRDPSGHLGFGIGIHQCVGQHIARLEAESMVTAFARRVTSLELAGDVVMQPNNRMQIFESIPLAVEWD</sequence>
<keyword evidence="2" id="KW-0408">Iron</keyword>
<keyword evidence="2 3" id="KW-0560">Oxidoreductase</keyword>
<comment type="caution">
    <text evidence="3">The sequence shown here is derived from an EMBL/GenBank/DDBJ whole genome shotgun (WGS) entry which is preliminary data.</text>
</comment>
<proteinExistence type="inferred from homology"/>